<evidence type="ECO:0000313" key="4">
    <source>
        <dbReference type="Proteomes" id="UP000654075"/>
    </source>
</evidence>
<dbReference type="Proteomes" id="UP000654075">
    <property type="component" value="Unassembled WGS sequence"/>
</dbReference>
<dbReference type="InterPro" id="IPR014710">
    <property type="entry name" value="RmlC-like_jellyroll"/>
</dbReference>
<dbReference type="CDD" id="cd00038">
    <property type="entry name" value="CAP_ED"/>
    <property type="match status" value="1"/>
</dbReference>
<keyword evidence="4" id="KW-1185">Reference proteome</keyword>
<feature type="compositionally biased region" description="Basic and acidic residues" evidence="1">
    <location>
        <begin position="156"/>
        <end position="168"/>
    </location>
</feature>
<sequence length="230" mass="25719">MGTVKMEPRNHKVPPQEVHQILSSLPLFSCLSSEEIDALAFVVEVCSFEAEEEVVGLQQQQNAIHIVHKGECTVSAMQPVSSMFAGDFFGDELLLGSHVHSRSQIMASPESTEPLVTLSVSREKLEELNLFRRLKLHRLKNTIKRVNFGDLRLASADRHASRDTAAEEKEAEESGEDEHSKEGKDEEDVSERKTTKGKRTATPATTRITTRKTTPMTLRRPSSKTKTPRV</sequence>
<dbReference type="AlphaFoldDB" id="A0A813EFM9"/>
<evidence type="ECO:0000259" key="2">
    <source>
        <dbReference type="PROSITE" id="PS50042"/>
    </source>
</evidence>
<feature type="compositionally biased region" description="Basic and acidic residues" evidence="1">
    <location>
        <begin position="177"/>
        <end position="194"/>
    </location>
</feature>
<feature type="non-terminal residue" evidence="3">
    <location>
        <position position="1"/>
    </location>
</feature>
<feature type="compositionally biased region" description="Basic residues" evidence="1">
    <location>
        <begin position="221"/>
        <end position="230"/>
    </location>
</feature>
<comment type="caution">
    <text evidence="3">The sequence shown here is derived from an EMBL/GenBank/DDBJ whole genome shotgun (WGS) entry which is preliminary data.</text>
</comment>
<accession>A0A813EFM9</accession>
<evidence type="ECO:0000256" key="1">
    <source>
        <dbReference type="SAM" id="MobiDB-lite"/>
    </source>
</evidence>
<dbReference type="InterPro" id="IPR000595">
    <property type="entry name" value="cNMP-bd_dom"/>
</dbReference>
<feature type="domain" description="Cyclic nucleotide-binding" evidence="2">
    <location>
        <begin position="27"/>
        <end position="128"/>
    </location>
</feature>
<dbReference type="SUPFAM" id="SSF51206">
    <property type="entry name" value="cAMP-binding domain-like"/>
    <property type="match status" value="1"/>
</dbReference>
<gene>
    <name evidence="3" type="ORF">PGLA1383_LOCUS14923</name>
</gene>
<evidence type="ECO:0000313" key="3">
    <source>
        <dbReference type="EMBL" id="CAE8596459.1"/>
    </source>
</evidence>
<reference evidence="3" key="1">
    <citation type="submission" date="2021-02" db="EMBL/GenBank/DDBJ databases">
        <authorList>
            <person name="Dougan E. K."/>
            <person name="Rhodes N."/>
            <person name="Thang M."/>
            <person name="Chan C."/>
        </authorList>
    </citation>
    <scope>NUCLEOTIDE SEQUENCE</scope>
</reference>
<feature type="region of interest" description="Disordered" evidence="1">
    <location>
        <begin position="156"/>
        <end position="230"/>
    </location>
</feature>
<dbReference type="PROSITE" id="PS50042">
    <property type="entry name" value="CNMP_BINDING_3"/>
    <property type="match status" value="1"/>
</dbReference>
<organism evidence="3 4">
    <name type="scientific">Polarella glacialis</name>
    <name type="common">Dinoflagellate</name>
    <dbReference type="NCBI Taxonomy" id="89957"/>
    <lineage>
        <taxon>Eukaryota</taxon>
        <taxon>Sar</taxon>
        <taxon>Alveolata</taxon>
        <taxon>Dinophyceae</taxon>
        <taxon>Suessiales</taxon>
        <taxon>Suessiaceae</taxon>
        <taxon>Polarella</taxon>
    </lineage>
</organism>
<dbReference type="Gene3D" id="2.60.120.10">
    <property type="entry name" value="Jelly Rolls"/>
    <property type="match status" value="1"/>
</dbReference>
<feature type="non-terminal residue" evidence="3">
    <location>
        <position position="230"/>
    </location>
</feature>
<dbReference type="EMBL" id="CAJNNV010008602">
    <property type="protein sequence ID" value="CAE8596459.1"/>
    <property type="molecule type" value="Genomic_DNA"/>
</dbReference>
<dbReference type="InterPro" id="IPR018490">
    <property type="entry name" value="cNMP-bd_dom_sf"/>
</dbReference>
<proteinExistence type="predicted"/>
<protein>
    <recommendedName>
        <fullName evidence="2">Cyclic nucleotide-binding domain-containing protein</fullName>
    </recommendedName>
</protein>
<name>A0A813EFM9_POLGL</name>
<feature type="compositionally biased region" description="Low complexity" evidence="1">
    <location>
        <begin position="200"/>
        <end position="220"/>
    </location>
</feature>